<evidence type="ECO:0000256" key="1">
    <source>
        <dbReference type="SAM" id="MobiDB-lite"/>
    </source>
</evidence>
<accession>A0ABP9I632</accession>
<dbReference type="RefSeq" id="WP_345713339.1">
    <property type="nucleotide sequence ID" value="NZ_BAABIL010000481.1"/>
</dbReference>
<proteinExistence type="predicted"/>
<reference evidence="3" key="1">
    <citation type="journal article" date="2019" name="Int. J. Syst. Evol. Microbiol.">
        <title>The Global Catalogue of Microorganisms (GCM) 10K type strain sequencing project: providing services to taxonomists for standard genome sequencing and annotation.</title>
        <authorList>
            <consortium name="The Broad Institute Genomics Platform"/>
            <consortium name="The Broad Institute Genome Sequencing Center for Infectious Disease"/>
            <person name="Wu L."/>
            <person name="Ma J."/>
        </authorList>
    </citation>
    <scope>NUCLEOTIDE SEQUENCE [LARGE SCALE GENOMIC DNA]</scope>
    <source>
        <strain evidence="3">JCM 18126</strain>
    </source>
</reference>
<keyword evidence="3" id="KW-1185">Reference proteome</keyword>
<feature type="compositionally biased region" description="Basic and acidic residues" evidence="1">
    <location>
        <begin position="32"/>
        <end position="54"/>
    </location>
</feature>
<organism evidence="2 3">
    <name type="scientific">Kineococcus glutinatus</name>
    <dbReference type="NCBI Taxonomy" id="1070872"/>
    <lineage>
        <taxon>Bacteria</taxon>
        <taxon>Bacillati</taxon>
        <taxon>Actinomycetota</taxon>
        <taxon>Actinomycetes</taxon>
        <taxon>Kineosporiales</taxon>
        <taxon>Kineosporiaceae</taxon>
        <taxon>Kineococcus</taxon>
    </lineage>
</organism>
<feature type="region of interest" description="Disordered" evidence="1">
    <location>
        <begin position="1"/>
        <end position="98"/>
    </location>
</feature>
<evidence type="ECO:0000313" key="2">
    <source>
        <dbReference type="EMBL" id="GAA4989532.1"/>
    </source>
</evidence>
<dbReference type="Proteomes" id="UP001501195">
    <property type="component" value="Unassembled WGS sequence"/>
</dbReference>
<feature type="compositionally biased region" description="Polar residues" evidence="1">
    <location>
        <begin position="56"/>
        <end position="72"/>
    </location>
</feature>
<evidence type="ECO:0000313" key="3">
    <source>
        <dbReference type="Proteomes" id="UP001501195"/>
    </source>
</evidence>
<gene>
    <name evidence="2" type="ORF">GCM10023225_28610</name>
</gene>
<dbReference type="EMBL" id="BAABIL010000481">
    <property type="protein sequence ID" value="GAA4989532.1"/>
    <property type="molecule type" value="Genomic_DNA"/>
</dbReference>
<sequence length="98" mass="10187">MSSDAPADTPVPREVPPPPGADLPAVVDEIEERVATEVQREVHGDDESARRARTPDTGQGPSQDVVPDTTTGAADPTLGADEDPDDTTDGMPRSEPTG</sequence>
<comment type="caution">
    <text evidence="2">The sequence shown here is derived from an EMBL/GenBank/DDBJ whole genome shotgun (WGS) entry which is preliminary data.</text>
</comment>
<name>A0ABP9I632_9ACTN</name>
<protein>
    <submittedName>
        <fullName evidence="2">Uncharacterized protein</fullName>
    </submittedName>
</protein>